<evidence type="ECO:0000256" key="6">
    <source>
        <dbReference type="ARBA" id="ARBA00023002"/>
    </source>
</evidence>
<evidence type="ECO:0000313" key="11">
    <source>
        <dbReference type="EMBL" id="EGN93690.1"/>
    </source>
</evidence>
<evidence type="ECO:0000256" key="3">
    <source>
        <dbReference type="ARBA" id="ARBA00010617"/>
    </source>
</evidence>
<dbReference type="InterPro" id="IPR036396">
    <property type="entry name" value="Cyt_P450_sf"/>
</dbReference>
<keyword evidence="4 9" id="KW-0349">Heme</keyword>
<comment type="pathway">
    <text evidence="2">Secondary metabolite biosynthesis.</text>
</comment>
<evidence type="ECO:0008006" key="13">
    <source>
        <dbReference type="Google" id="ProtNLM"/>
    </source>
</evidence>
<dbReference type="AlphaFoldDB" id="F8QDL9"/>
<dbReference type="HOGENOM" id="CLU_001570_2_3_1"/>
<keyword evidence="12" id="KW-1185">Reference proteome</keyword>
<evidence type="ECO:0000256" key="8">
    <source>
        <dbReference type="ARBA" id="ARBA00023033"/>
    </source>
</evidence>
<evidence type="ECO:0000256" key="10">
    <source>
        <dbReference type="SAM" id="SignalP"/>
    </source>
</evidence>
<feature type="chain" id="PRO_5003377238" description="Cytochrome P450" evidence="10">
    <location>
        <begin position="20"/>
        <end position="538"/>
    </location>
</feature>
<dbReference type="STRING" id="936435.F8QDL9"/>
<dbReference type="Gene3D" id="1.10.630.10">
    <property type="entry name" value="Cytochrome P450"/>
    <property type="match status" value="1"/>
</dbReference>
<dbReference type="EMBL" id="GL945491">
    <property type="protein sequence ID" value="EGN93690.1"/>
    <property type="molecule type" value="Genomic_DNA"/>
</dbReference>
<dbReference type="PANTHER" id="PTHR46300:SF7">
    <property type="entry name" value="P450, PUTATIVE (EUROFUNG)-RELATED"/>
    <property type="match status" value="1"/>
</dbReference>
<dbReference type="InterPro" id="IPR050364">
    <property type="entry name" value="Cytochrome_P450_fung"/>
</dbReference>
<keyword evidence="7 9" id="KW-0408">Iron</keyword>
<dbReference type="OMA" id="RNTLGHE"/>
<dbReference type="CDD" id="cd11065">
    <property type="entry name" value="CYP64-like"/>
    <property type="match status" value="1"/>
</dbReference>
<keyword evidence="6" id="KW-0560">Oxidoreductase</keyword>
<keyword evidence="10" id="KW-0732">Signal</keyword>
<feature type="signal peptide" evidence="10">
    <location>
        <begin position="1"/>
        <end position="19"/>
    </location>
</feature>
<reference evidence="12" key="1">
    <citation type="journal article" date="2011" name="Science">
        <title>The plant cell wall-decomposing machinery underlies the functional diversity of forest fungi.</title>
        <authorList>
            <person name="Eastwood D.C."/>
            <person name="Floudas D."/>
            <person name="Binder M."/>
            <person name="Majcherczyk A."/>
            <person name="Schneider P."/>
            <person name="Aerts A."/>
            <person name="Asiegbu F.O."/>
            <person name="Baker S.E."/>
            <person name="Barry K."/>
            <person name="Bendiksby M."/>
            <person name="Blumentritt M."/>
            <person name="Coutinho P.M."/>
            <person name="Cullen D."/>
            <person name="de Vries R.P."/>
            <person name="Gathman A."/>
            <person name="Goodell B."/>
            <person name="Henrissat B."/>
            <person name="Ihrmark K."/>
            <person name="Kauserud H."/>
            <person name="Kohler A."/>
            <person name="LaButti K."/>
            <person name="Lapidus A."/>
            <person name="Lavin J.L."/>
            <person name="Lee Y.-H."/>
            <person name="Lindquist E."/>
            <person name="Lilly W."/>
            <person name="Lucas S."/>
            <person name="Morin E."/>
            <person name="Murat C."/>
            <person name="Oguiza J.A."/>
            <person name="Park J."/>
            <person name="Pisabarro A.G."/>
            <person name="Riley R."/>
            <person name="Rosling A."/>
            <person name="Salamov A."/>
            <person name="Schmidt O."/>
            <person name="Schmutz J."/>
            <person name="Skrede I."/>
            <person name="Stenlid J."/>
            <person name="Wiebenga A."/>
            <person name="Xie X."/>
            <person name="Kuees U."/>
            <person name="Hibbett D.S."/>
            <person name="Hoffmeister D."/>
            <person name="Hoegberg N."/>
            <person name="Martin F."/>
            <person name="Grigoriev I.V."/>
            <person name="Watkinson S.C."/>
        </authorList>
    </citation>
    <scope>NUCLEOTIDE SEQUENCE [LARGE SCALE GENOMIC DNA]</scope>
    <source>
        <strain evidence="12">strain S7.3</strain>
    </source>
</reference>
<dbReference type="PANTHER" id="PTHR46300">
    <property type="entry name" value="P450, PUTATIVE (EUROFUNG)-RELATED-RELATED"/>
    <property type="match status" value="1"/>
</dbReference>
<comment type="cofactor">
    <cofactor evidence="1 9">
        <name>heme</name>
        <dbReference type="ChEBI" id="CHEBI:30413"/>
    </cofactor>
</comment>
<dbReference type="PRINTS" id="PR00463">
    <property type="entry name" value="EP450I"/>
</dbReference>
<keyword evidence="5 9" id="KW-0479">Metal-binding</keyword>
<comment type="similarity">
    <text evidence="3">Belongs to the cytochrome P450 family.</text>
</comment>
<keyword evidence="8" id="KW-0503">Monooxygenase</keyword>
<dbReference type="OrthoDB" id="2789670at2759"/>
<evidence type="ECO:0000256" key="9">
    <source>
        <dbReference type="PIRSR" id="PIRSR602401-1"/>
    </source>
</evidence>
<dbReference type="Proteomes" id="UP000008063">
    <property type="component" value="Unassembled WGS sequence"/>
</dbReference>
<protein>
    <recommendedName>
        <fullName evidence="13">Cytochrome P450</fullName>
    </recommendedName>
</protein>
<dbReference type="PRINTS" id="PR00385">
    <property type="entry name" value="P450"/>
</dbReference>
<evidence type="ECO:0000256" key="5">
    <source>
        <dbReference type="ARBA" id="ARBA00022723"/>
    </source>
</evidence>
<dbReference type="InParanoid" id="F8QDL9"/>
<evidence type="ECO:0000256" key="4">
    <source>
        <dbReference type="ARBA" id="ARBA00022617"/>
    </source>
</evidence>
<evidence type="ECO:0000313" key="12">
    <source>
        <dbReference type="Proteomes" id="UP000008063"/>
    </source>
</evidence>
<feature type="binding site" description="axial binding residue" evidence="9">
    <location>
        <position position="444"/>
    </location>
    <ligand>
        <name>heme</name>
        <dbReference type="ChEBI" id="CHEBI:30413"/>
    </ligand>
    <ligandPart>
        <name>Fe</name>
        <dbReference type="ChEBI" id="CHEBI:18248"/>
    </ligandPart>
</feature>
<name>F8QDL9_SERL3</name>
<evidence type="ECO:0000256" key="2">
    <source>
        <dbReference type="ARBA" id="ARBA00005179"/>
    </source>
</evidence>
<dbReference type="GO" id="GO:0005506">
    <property type="term" value="F:iron ion binding"/>
    <property type="evidence" value="ECO:0007669"/>
    <property type="project" value="InterPro"/>
</dbReference>
<dbReference type="InterPro" id="IPR001128">
    <property type="entry name" value="Cyt_P450"/>
</dbReference>
<dbReference type="GO" id="GO:0004497">
    <property type="term" value="F:monooxygenase activity"/>
    <property type="evidence" value="ECO:0007669"/>
    <property type="project" value="UniProtKB-KW"/>
</dbReference>
<dbReference type="SUPFAM" id="SSF48264">
    <property type="entry name" value="Cytochrome P450"/>
    <property type="match status" value="1"/>
</dbReference>
<organism evidence="12">
    <name type="scientific">Serpula lacrymans var. lacrymans (strain S7.3)</name>
    <name type="common">Dry rot fungus</name>
    <dbReference type="NCBI Taxonomy" id="936435"/>
    <lineage>
        <taxon>Eukaryota</taxon>
        <taxon>Fungi</taxon>
        <taxon>Dikarya</taxon>
        <taxon>Basidiomycota</taxon>
        <taxon>Agaricomycotina</taxon>
        <taxon>Agaricomycetes</taxon>
        <taxon>Agaricomycetidae</taxon>
        <taxon>Boletales</taxon>
        <taxon>Coniophorineae</taxon>
        <taxon>Serpulaceae</taxon>
        <taxon>Serpula</taxon>
    </lineage>
</organism>
<proteinExistence type="inferred from homology"/>
<gene>
    <name evidence="11" type="ORF">SERLA73DRAFT_97620</name>
</gene>
<accession>F8QDL9</accession>
<dbReference type="InterPro" id="IPR002401">
    <property type="entry name" value="Cyt_P450_E_grp-I"/>
</dbReference>
<evidence type="ECO:0000256" key="7">
    <source>
        <dbReference type="ARBA" id="ARBA00023004"/>
    </source>
</evidence>
<dbReference type="eggNOG" id="KOG0156">
    <property type="taxonomic scope" value="Eukaryota"/>
</dbReference>
<dbReference type="Pfam" id="PF00067">
    <property type="entry name" value="p450"/>
    <property type="match status" value="1"/>
</dbReference>
<sequence length="538" mass="60658">MPSMSSFALALLFVVLTAGQVGNLLWKKARKTRQLLPPGPRPLPFLGNLLDIEAHAPWISYAEWGAMYGCDLVYSRVLGQEIFVINSEKVAKDLLEKRAYNYSDRPYFDHVIDRFGLSFSSVFLPYGDLWRMHRRLFQQSFRNYASLHYRPMQLRKARQLLLQLLSTPESYADHFQTYAAAIVMSAVCGYEVTSCTDPLVMMAKQTVDLTVGATAPRKVAILNAFPFLFRLPLWLPGANVKHDAFRCRRSTQNMLETAYRIVQEKMHLRTVGPCMVSDSLRRFKNRDATGKFEAAIKDTSATAFCAGSETTSATLLVFLLAMVLHPRVQERAQLEIDSIVGTNRLPDFSDRPSLPYIDAIVRETLRWHPVAPLGVPHATTSADVYEGYCIPKGATVIANAWAMSRNEHKYPNPSEFKPERFLTAEGKLNHDTVSFAYGFGRRICVGRYMADASLWSAIVSLLAEFRFTKAQDTCGKDIKIEPQWTSGSTSHPLPFPCHIVARSPDMTSEKLAQLSRQSTLHRGGWYKEHPPASFVGPF</sequence>
<dbReference type="GO" id="GO:0020037">
    <property type="term" value="F:heme binding"/>
    <property type="evidence" value="ECO:0007669"/>
    <property type="project" value="InterPro"/>
</dbReference>
<evidence type="ECO:0000256" key="1">
    <source>
        <dbReference type="ARBA" id="ARBA00001971"/>
    </source>
</evidence>
<dbReference type="GO" id="GO:0016705">
    <property type="term" value="F:oxidoreductase activity, acting on paired donors, with incorporation or reduction of molecular oxygen"/>
    <property type="evidence" value="ECO:0007669"/>
    <property type="project" value="InterPro"/>
</dbReference>